<feature type="compositionally biased region" description="Basic and acidic residues" evidence="1">
    <location>
        <begin position="30"/>
        <end position="45"/>
    </location>
</feature>
<gene>
    <name evidence="2" type="ORF">F2Q69_00060403</name>
</gene>
<feature type="compositionally biased region" description="Basic and acidic residues" evidence="1">
    <location>
        <begin position="1"/>
        <end position="13"/>
    </location>
</feature>
<organism evidence="2 3">
    <name type="scientific">Brassica cretica</name>
    <name type="common">Mustard</name>
    <dbReference type="NCBI Taxonomy" id="69181"/>
    <lineage>
        <taxon>Eukaryota</taxon>
        <taxon>Viridiplantae</taxon>
        <taxon>Streptophyta</taxon>
        <taxon>Embryophyta</taxon>
        <taxon>Tracheophyta</taxon>
        <taxon>Spermatophyta</taxon>
        <taxon>Magnoliopsida</taxon>
        <taxon>eudicotyledons</taxon>
        <taxon>Gunneridae</taxon>
        <taxon>Pentapetalae</taxon>
        <taxon>rosids</taxon>
        <taxon>malvids</taxon>
        <taxon>Brassicales</taxon>
        <taxon>Brassicaceae</taxon>
        <taxon>Brassiceae</taxon>
        <taxon>Brassica</taxon>
    </lineage>
</organism>
<protein>
    <submittedName>
        <fullName evidence="2">Uncharacterized protein</fullName>
    </submittedName>
</protein>
<name>A0A8S9RE04_BRACR</name>
<dbReference type="AlphaFoldDB" id="A0A8S9RE04"/>
<feature type="region of interest" description="Disordered" evidence="1">
    <location>
        <begin position="1"/>
        <end position="90"/>
    </location>
</feature>
<accession>A0A8S9RE04</accession>
<dbReference type="EMBL" id="QGKX02000095">
    <property type="protein sequence ID" value="KAF3570842.1"/>
    <property type="molecule type" value="Genomic_DNA"/>
</dbReference>
<comment type="caution">
    <text evidence="2">The sequence shown here is derived from an EMBL/GenBank/DDBJ whole genome shotgun (WGS) entry which is preliminary data.</text>
</comment>
<evidence type="ECO:0000313" key="2">
    <source>
        <dbReference type="EMBL" id="KAF3570842.1"/>
    </source>
</evidence>
<evidence type="ECO:0000256" key="1">
    <source>
        <dbReference type="SAM" id="MobiDB-lite"/>
    </source>
</evidence>
<proteinExistence type="predicted"/>
<dbReference type="Proteomes" id="UP000712600">
    <property type="component" value="Unassembled WGS sequence"/>
</dbReference>
<reference evidence="2" key="1">
    <citation type="submission" date="2019-12" db="EMBL/GenBank/DDBJ databases">
        <title>Genome sequencing and annotation of Brassica cretica.</title>
        <authorList>
            <person name="Studholme D.J."/>
            <person name="Sarris P."/>
        </authorList>
    </citation>
    <scope>NUCLEOTIDE SEQUENCE</scope>
    <source>
        <strain evidence="2">PFS-109/04</strain>
        <tissue evidence="2">Leaf</tissue>
    </source>
</reference>
<evidence type="ECO:0000313" key="3">
    <source>
        <dbReference type="Proteomes" id="UP000712600"/>
    </source>
</evidence>
<sequence length="90" mass="10027">MAHKQHENSDHHTAANTSMAVPPNTLKPNQTREEGAQQLDAEHTKPPTPSENLNNPEQDTKPPDLQRGGTLTRPRALTATEKTNLEKWKT</sequence>